<dbReference type="InterPro" id="IPR035892">
    <property type="entry name" value="C2_domain_sf"/>
</dbReference>
<organism evidence="2 3">
    <name type="scientific">Chlorella ohadii</name>
    <dbReference type="NCBI Taxonomy" id="2649997"/>
    <lineage>
        <taxon>Eukaryota</taxon>
        <taxon>Viridiplantae</taxon>
        <taxon>Chlorophyta</taxon>
        <taxon>core chlorophytes</taxon>
        <taxon>Trebouxiophyceae</taxon>
        <taxon>Chlorellales</taxon>
        <taxon>Chlorellaceae</taxon>
        <taxon>Chlorella clade</taxon>
        <taxon>Chlorella</taxon>
    </lineage>
</organism>
<dbReference type="Pfam" id="PF00168">
    <property type="entry name" value="C2"/>
    <property type="match status" value="1"/>
</dbReference>
<evidence type="ECO:0000259" key="1">
    <source>
        <dbReference type="PROSITE" id="PS50004"/>
    </source>
</evidence>
<dbReference type="EMBL" id="JADXDR010000083">
    <property type="protein sequence ID" value="KAI7840206.1"/>
    <property type="molecule type" value="Genomic_DNA"/>
</dbReference>
<sequence>MEGRPLRRLVVTVRAAADLGQTASQPYVVLQLGDQELETDVATAGGENPVWDEPIELRLPPPLPDEQPLQIRAKIMSRVRLFPDRLIAGGTLLLTDLYYGGGQHEVKVPLWGEEGKRSGNLHLGISLEKEAPPGGGEVESAAGTVLGEVFRGGPATPAAAAVPGPVLPSAEAAEMKAREQLGAGSVMDPSKPGFGLLM</sequence>
<accession>A0AAD5DNI5</accession>
<dbReference type="SMART" id="SM00239">
    <property type="entry name" value="C2"/>
    <property type="match status" value="1"/>
</dbReference>
<dbReference type="AlphaFoldDB" id="A0AAD5DNI5"/>
<gene>
    <name evidence="2" type="ORF">COHA_005988</name>
</gene>
<name>A0AAD5DNI5_9CHLO</name>
<dbReference type="PANTHER" id="PTHR47052:SF3">
    <property type="entry name" value="INGRESSION PROTEIN 1"/>
    <property type="match status" value="1"/>
</dbReference>
<feature type="domain" description="C2" evidence="1">
    <location>
        <begin position="1"/>
        <end position="107"/>
    </location>
</feature>
<protein>
    <recommendedName>
        <fullName evidence="1">C2 domain-containing protein</fullName>
    </recommendedName>
</protein>
<dbReference type="PROSITE" id="PS50004">
    <property type="entry name" value="C2"/>
    <property type="match status" value="1"/>
</dbReference>
<dbReference type="Proteomes" id="UP001205105">
    <property type="component" value="Unassembled WGS sequence"/>
</dbReference>
<dbReference type="InterPro" id="IPR052981">
    <property type="entry name" value="Ingression_C2_domain"/>
</dbReference>
<evidence type="ECO:0000313" key="2">
    <source>
        <dbReference type="EMBL" id="KAI7840206.1"/>
    </source>
</evidence>
<reference evidence="2" key="1">
    <citation type="submission" date="2020-11" db="EMBL/GenBank/DDBJ databases">
        <title>Chlorella ohadii genome sequencing and assembly.</title>
        <authorList>
            <person name="Murik O."/>
            <person name="Treves H."/>
            <person name="Kedem I."/>
            <person name="Shotland Y."/>
            <person name="Kaplan A."/>
        </authorList>
    </citation>
    <scope>NUCLEOTIDE SEQUENCE</scope>
    <source>
        <strain evidence="2">1</strain>
    </source>
</reference>
<dbReference type="InterPro" id="IPR000008">
    <property type="entry name" value="C2_dom"/>
</dbReference>
<dbReference type="Gene3D" id="2.60.40.150">
    <property type="entry name" value="C2 domain"/>
    <property type="match status" value="1"/>
</dbReference>
<comment type="caution">
    <text evidence="2">The sequence shown here is derived from an EMBL/GenBank/DDBJ whole genome shotgun (WGS) entry which is preliminary data.</text>
</comment>
<dbReference type="SUPFAM" id="SSF49562">
    <property type="entry name" value="C2 domain (Calcium/lipid-binding domain, CaLB)"/>
    <property type="match status" value="1"/>
</dbReference>
<dbReference type="PANTHER" id="PTHR47052">
    <property type="entry name" value="CONSERVED SERINE PROLINE-RICH PROTEIN (AFU_ORTHOLOGUE AFUA_2G01790)"/>
    <property type="match status" value="1"/>
</dbReference>
<keyword evidence="3" id="KW-1185">Reference proteome</keyword>
<proteinExistence type="predicted"/>
<evidence type="ECO:0000313" key="3">
    <source>
        <dbReference type="Proteomes" id="UP001205105"/>
    </source>
</evidence>